<evidence type="ECO:0000256" key="2">
    <source>
        <dbReference type="ARBA" id="ARBA00022723"/>
    </source>
</evidence>
<evidence type="ECO:0000256" key="4">
    <source>
        <dbReference type="ARBA" id="ARBA00023014"/>
    </source>
</evidence>
<feature type="region of interest" description="Disordered" evidence="5">
    <location>
        <begin position="121"/>
        <end position="149"/>
    </location>
</feature>
<evidence type="ECO:0000256" key="3">
    <source>
        <dbReference type="ARBA" id="ARBA00023004"/>
    </source>
</evidence>
<keyword evidence="2" id="KW-0479">Metal-binding</keyword>
<dbReference type="EMBL" id="CADCWC010000202">
    <property type="protein sequence ID" value="CAA9534840.1"/>
    <property type="molecule type" value="Genomic_DNA"/>
</dbReference>
<dbReference type="PROSITE" id="PS51296">
    <property type="entry name" value="RIESKE"/>
    <property type="match status" value="1"/>
</dbReference>
<dbReference type="InterPro" id="IPR017941">
    <property type="entry name" value="Rieske_2Fe-2S"/>
</dbReference>
<dbReference type="SUPFAM" id="SSF50022">
    <property type="entry name" value="ISP domain"/>
    <property type="match status" value="1"/>
</dbReference>
<accession>A0A6J4TXI9</accession>
<protein>
    <recommendedName>
        <fullName evidence="6">Rieske domain-containing protein</fullName>
    </recommendedName>
</protein>
<keyword evidence="3" id="KW-0408">Iron</keyword>
<evidence type="ECO:0000259" key="6">
    <source>
        <dbReference type="PROSITE" id="PS51296"/>
    </source>
</evidence>
<keyword evidence="1" id="KW-0001">2Fe-2S</keyword>
<dbReference type="GO" id="GO:0046872">
    <property type="term" value="F:metal ion binding"/>
    <property type="evidence" value="ECO:0007669"/>
    <property type="project" value="UniProtKB-KW"/>
</dbReference>
<dbReference type="GO" id="GO:0004497">
    <property type="term" value="F:monooxygenase activity"/>
    <property type="evidence" value="ECO:0007669"/>
    <property type="project" value="UniProtKB-ARBA"/>
</dbReference>
<dbReference type="InterPro" id="IPR036922">
    <property type="entry name" value="Rieske_2Fe-2S_sf"/>
</dbReference>
<dbReference type="PANTHER" id="PTHR21496">
    <property type="entry name" value="FERREDOXIN-RELATED"/>
    <property type="match status" value="1"/>
</dbReference>
<reference evidence="7" key="1">
    <citation type="submission" date="2020-02" db="EMBL/GenBank/DDBJ databases">
        <authorList>
            <person name="Meier V. D."/>
        </authorList>
    </citation>
    <scope>NUCLEOTIDE SEQUENCE</scope>
    <source>
        <strain evidence="7">AVDCRST_MAG79</strain>
    </source>
</reference>
<dbReference type="Pfam" id="PF00355">
    <property type="entry name" value="Rieske"/>
    <property type="match status" value="1"/>
</dbReference>
<name>A0A6J4TXI9_9ACTN</name>
<evidence type="ECO:0000313" key="7">
    <source>
        <dbReference type="EMBL" id="CAA9534840.1"/>
    </source>
</evidence>
<organism evidence="7">
    <name type="scientific">uncultured Thermoleophilia bacterium</name>
    <dbReference type="NCBI Taxonomy" id="1497501"/>
    <lineage>
        <taxon>Bacteria</taxon>
        <taxon>Bacillati</taxon>
        <taxon>Actinomycetota</taxon>
        <taxon>Thermoleophilia</taxon>
        <taxon>environmental samples</taxon>
    </lineage>
</organism>
<dbReference type="GO" id="GO:0016705">
    <property type="term" value="F:oxidoreductase activity, acting on paired donors, with incorporation or reduction of molecular oxygen"/>
    <property type="evidence" value="ECO:0007669"/>
    <property type="project" value="UniProtKB-ARBA"/>
</dbReference>
<gene>
    <name evidence="7" type="ORF">AVDCRST_MAG79-1259</name>
</gene>
<dbReference type="AlphaFoldDB" id="A0A6J4TXI9"/>
<dbReference type="PANTHER" id="PTHR21496:SF23">
    <property type="entry name" value="3-PHENYLPROPIONATE_CINNAMIC ACID DIOXYGENASE FERREDOXIN SUBUNIT"/>
    <property type="match status" value="1"/>
</dbReference>
<evidence type="ECO:0000256" key="5">
    <source>
        <dbReference type="SAM" id="MobiDB-lite"/>
    </source>
</evidence>
<dbReference type="Gene3D" id="2.102.10.10">
    <property type="entry name" value="Rieske [2Fe-2S] iron-sulphur domain"/>
    <property type="match status" value="1"/>
</dbReference>
<keyword evidence="4" id="KW-0411">Iron-sulfur</keyword>
<evidence type="ECO:0000256" key="1">
    <source>
        <dbReference type="ARBA" id="ARBA00022714"/>
    </source>
</evidence>
<feature type="domain" description="Rieske" evidence="6">
    <location>
        <begin position="5"/>
        <end position="116"/>
    </location>
</feature>
<proteinExistence type="predicted"/>
<dbReference type="CDD" id="cd03467">
    <property type="entry name" value="Rieske"/>
    <property type="match status" value="1"/>
</dbReference>
<sequence>MTAWADVGSWADLRRRGRLIASLDGREIGVLALDADGAVCAVRNRCPHHGAPLCLGHVRRRETSAGPGTYAVGSELVLRCPRHGWEFDVHDGQCPDDPAMRVAVYDAEVRDGRVLVDPVARRRARPTAPDDLADRRPAVLAEGAPCTTS</sequence>
<dbReference type="GO" id="GO:0051537">
    <property type="term" value="F:2 iron, 2 sulfur cluster binding"/>
    <property type="evidence" value="ECO:0007669"/>
    <property type="project" value="UniProtKB-KW"/>
</dbReference>